<evidence type="ECO:0000256" key="8">
    <source>
        <dbReference type="ARBA" id="ARBA00023198"/>
    </source>
</evidence>
<keyword evidence="12" id="KW-1185">Reference proteome</keyword>
<dbReference type="InterPro" id="IPR039809">
    <property type="entry name" value="Chemokine_b/g/d"/>
</dbReference>
<dbReference type="GO" id="GO:0048245">
    <property type="term" value="P:eosinophil chemotaxis"/>
    <property type="evidence" value="ECO:0007669"/>
    <property type="project" value="TreeGrafter"/>
</dbReference>
<comment type="subcellular location">
    <subcellularLocation>
        <location evidence="1 9">Secreted</location>
    </subcellularLocation>
</comment>
<evidence type="ECO:0000256" key="1">
    <source>
        <dbReference type="ARBA" id="ARBA00004613"/>
    </source>
</evidence>
<dbReference type="GO" id="GO:0006954">
    <property type="term" value="P:inflammatory response"/>
    <property type="evidence" value="ECO:0007669"/>
    <property type="project" value="UniProtKB-KW"/>
</dbReference>
<dbReference type="AlphaFoldDB" id="A0A7J8CWI7"/>
<feature type="domain" description="Chemokine interleukin-8-like" evidence="10">
    <location>
        <begin position="31"/>
        <end position="90"/>
    </location>
</feature>
<dbReference type="GO" id="GO:0008009">
    <property type="term" value="F:chemokine activity"/>
    <property type="evidence" value="ECO:0007669"/>
    <property type="project" value="InterPro"/>
</dbReference>
<dbReference type="FunFam" id="2.40.50.40:FF:000002">
    <property type="entry name" value="C-C motif chemokine"/>
    <property type="match status" value="1"/>
</dbReference>
<evidence type="ECO:0000256" key="5">
    <source>
        <dbReference type="ARBA" id="ARBA00022525"/>
    </source>
</evidence>
<accession>A0A7J8CWI7</accession>
<dbReference type="InterPro" id="IPR001811">
    <property type="entry name" value="Chemokine_IL8-like_dom"/>
</dbReference>
<organism evidence="11 12">
    <name type="scientific">Molossus molossus</name>
    <name type="common">Pallas' mastiff bat</name>
    <name type="synonym">Vespertilio molossus</name>
    <dbReference type="NCBI Taxonomy" id="27622"/>
    <lineage>
        <taxon>Eukaryota</taxon>
        <taxon>Metazoa</taxon>
        <taxon>Chordata</taxon>
        <taxon>Craniata</taxon>
        <taxon>Vertebrata</taxon>
        <taxon>Euteleostomi</taxon>
        <taxon>Mammalia</taxon>
        <taxon>Eutheria</taxon>
        <taxon>Laurasiatheria</taxon>
        <taxon>Chiroptera</taxon>
        <taxon>Yangochiroptera</taxon>
        <taxon>Molossidae</taxon>
        <taxon>Molossus</taxon>
    </lineage>
</organism>
<dbReference type="Gene3D" id="2.40.50.40">
    <property type="match status" value="1"/>
</dbReference>
<keyword evidence="8" id="KW-0395">Inflammatory response</keyword>
<dbReference type="PROSITE" id="PS00472">
    <property type="entry name" value="SMALL_CYTOKINES_CC"/>
    <property type="match status" value="1"/>
</dbReference>
<keyword evidence="4 9" id="KW-0202">Cytokine</keyword>
<comment type="similarity">
    <text evidence="2 9">Belongs to the intercrine beta (chemokine CC) family.</text>
</comment>
<dbReference type="CDD" id="cd00272">
    <property type="entry name" value="Chemokine_CC"/>
    <property type="match status" value="1"/>
</dbReference>
<gene>
    <name evidence="11" type="ORF">HJG59_002351</name>
</gene>
<dbReference type="GO" id="GO:0030335">
    <property type="term" value="P:positive regulation of cell migration"/>
    <property type="evidence" value="ECO:0007669"/>
    <property type="project" value="TreeGrafter"/>
</dbReference>
<dbReference type="PANTHER" id="PTHR12015">
    <property type="entry name" value="SMALL INDUCIBLE CYTOKINE A"/>
    <property type="match status" value="1"/>
</dbReference>
<evidence type="ECO:0000313" key="12">
    <source>
        <dbReference type="Proteomes" id="UP000550707"/>
    </source>
</evidence>
<sequence>MKVSPALLCLLLATATFSTQVLAQPDSVYIPVTCCFGMASKAIHIRKLKSYTRITNTQCPHEAVIFITKMDKSVCADPQKKWVQNSMALLDGKAHA</sequence>
<dbReference type="SUPFAM" id="SSF54117">
    <property type="entry name" value="Interleukin 8-like chemokines"/>
    <property type="match status" value="1"/>
</dbReference>
<evidence type="ECO:0000256" key="6">
    <source>
        <dbReference type="ARBA" id="ARBA00022729"/>
    </source>
</evidence>
<dbReference type="GO" id="GO:0070098">
    <property type="term" value="P:chemokine-mediated signaling pathway"/>
    <property type="evidence" value="ECO:0007669"/>
    <property type="project" value="TreeGrafter"/>
</dbReference>
<evidence type="ECO:0000259" key="10">
    <source>
        <dbReference type="SMART" id="SM00199"/>
    </source>
</evidence>
<dbReference type="EMBL" id="JACASF010000019">
    <property type="protein sequence ID" value="KAF6415230.1"/>
    <property type="molecule type" value="Genomic_DNA"/>
</dbReference>
<keyword evidence="7" id="KW-1015">Disulfide bond</keyword>
<dbReference type="InterPro" id="IPR000827">
    <property type="entry name" value="Chemokine_CC_CS"/>
</dbReference>
<dbReference type="PANTHER" id="PTHR12015:SF209">
    <property type="entry name" value="C-C MOTIF CHEMOKINE 8"/>
    <property type="match status" value="1"/>
</dbReference>
<keyword evidence="5 9" id="KW-0964">Secreted</keyword>
<evidence type="ECO:0000256" key="7">
    <source>
        <dbReference type="ARBA" id="ARBA00023157"/>
    </source>
</evidence>
<proteinExistence type="inferred from homology"/>
<keyword evidence="6 9" id="KW-0732">Signal</keyword>
<evidence type="ECO:0000256" key="2">
    <source>
        <dbReference type="ARBA" id="ARBA00010868"/>
    </source>
</evidence>
<dbReference type="FunCoup" id="A0A7J8CWI7">
    <property type="interactions" value="32"/>
</dbReference>
<evidence type="ECO:0000313" key="11">
    <source>
        <dbReference type="EMBL" id="KAF6415230.1"/>
    </source>
</evidence>
<dbReference type="GO" id="GO:0005615">
    <property type="term" value="C:extracellular space"/>
    <property type="evidence" value="ECO:0007669"/>
    <property type="project" value="UniProtKB-KW"/>
</dbReference>
<dbReference type="GO" id="GO:0061844">
    <property type="term" value="P:antimicrobial humoral immune response mediated by antimicrobial peptide"/>
    <property type="evidence" value="ECO:0007669"/>
    <property type="project" value="TreeGrafter"/>
</dbReference>
<dbReference type="Pfam" id="PF00048">
    <property type="entry name" value="IL8"/>
    <property type="match status" value="1"/>
</dbReference>
<feature type="chain" id="PRO_5029934477" description="C-C motif chemokine" evidence="9">
    <location>
        <begin position="24"/>
        <end position="96"/>
    </location>
</feature>
<feature type="signal peptide" evidence="9">
    <location>
        <begin position="1"/>
        <end position="23"/>
    </location>
</feature>
<dbReference type="InterPro" id="IPR036048">
    <property type="entry name" value="Interleukin_8-like_sf"/>
</dbReference>
<evidence type="ECO:0000256" key="3">
    <source>
        <dbReference type="ARBA" id="ARBA00022500"/>
    </source>
</evidence>
<dbReference type="GO" id="GO:0048020">
    <property type="term" value="F:CCR chemokine receptor binding"/>
    <property type="evidence" value="ECO:0007669"/>
    <property type="project" value="TreeGrafter"/>
</dbReference>
<keyword evidence="3 9" id="KW-0145">Chemotaxis</keyword>
<reference evidence="11 12" key="1">
    <citation type="journal article" date="2020" name="Nature">
        <title>Six reference-quality genomes reveal evolution of bat adaptations.</title>
        <authorList>
            <person name="Jebb D."/>
            <person name="Huang Z."/>
            <person name="Pippel M."/>
            <person name="Hughes G.M."/>
            <person name="Lavrichenko K."/>
            <person name="Devanna P."/>
            <person name="Winkler S."/>
            <person name="Jermiin L.S."/>
            <person name="Skirmuntt E.C."/>
            <person name="Katzourakis A."/>
            <person name="Burkitt-Gray L."/>
            <person name="Ray D.A."/>
            <person name="Sullivan K.A.M."/>
            <person name="Roscito J.G."/>
            <person name="Kirilenko B.M."/>
            <person name="Davalos L.M."/>
            <person name="Corthals A.P."/>
            <person name="Power M.L."/>
            <person name="Jones G."/>
            <person name="Ransome R.D."/>
            <person name="Dechmann D.K.N."/>
            <person name="Locatelli A.G."/>
            <person name="Puechmaille S.J."/>
            <person name="Fedrigo O."/>
            <person name="Jarvis E.D."/>
            <person name="Hiller M."/>
            <person name="Vernes S.C."/>
            <person name="Myers E.W."/>
            <person name="Teeling E.C."/>
        </authorList>
    </citation>
    <scope>NUCLEOTIDE SEQUENCE [LARGE SCALE GENOMIC DNA]</scope>
    <source>
        <strain evidence="11">MMolMol1</strain>
        <tissue evidence="11">Muscle</tissue>
    </source>
</reference>
<dbReference type="Proteomes" id="UP000550707">
    <property type="component" value="Unassembled WGS sequence"/>
</dbReference>
<evidence type="ECO:0000256" key="4">
    <source>
        <dbReference type="ARBA" id="ARBA00022514"/>
    </source>
</evidence>
<evidence type="ECO:0000256" key="9">
    <source>
        <dbReference type="RuleBase" id="RU361150"/>
    </source>
</evidence>
<name>A0A7J8CWI7_MOLMO</name>
<protein>
    <recommendedName>
        <fullName evidence="9">C-C motif chemokine</fullName>
    </recommendedName>
</protein>
<dbReference type="SMART" id="SM00199">
    <property type="entry name" value="SCY"/>
    <property type="match status" value="1"/>
</dbReference>
<dbReference type="InParanoid" id="A0A7J8CWI7"/>
<comment type="caution">
    <text evidence="11">The sequence shown here is derived from an EMBL/GenBank/DDBJ whole genome shotgun (WGS) entry which is preliminary data.</text>
</comment>